<gene>
    <name evidence="1" type="ORF">EYF80_018737</name>
</gene>
<comment type="caution">
    <text evidence="1">The sequence shown here is derived from an EMBL/GenBank/DDBJ whole genome shotgun (WGS) entry which is preliminary data.</text>
</comment>
<proteinExistence type="predicted"/>
<organism evidence="1 2">
    <name type="scientific">Liparis tanakae</name>
    <name type="common">Tanaka's snailfish</name>
    <dbReference type="NCBI Taxonomy" id="230148"/>
    <lineage>
        <taxon>Eukaryota</taxon>
        <taxon>Metazoa</taxon>
        <taxon>Chordata</taxon>
        <taxon>Craniata</taxon>
        <taxon>Vertebrata</taxon>
        <taxon>Euteleostomi</taxon>
        <taxon>Actinopterygii</taxon>
        <taxon>Neopterygii</taxon>
        <taxon>Teleostei</taxon>
        <taxon>Neoteleostei</taxon>
        <taxon>Acanthomorphata</taxon>
        <taxon>Eupercaria</taxon>
        <taxon>Perciformes</taxon>
        <taxon>Cottioidei</taxon>
        <taxon>Cottales</taxon>
        <taxon>Liparidae</taxon>
        <taxon>Liparis</taxon>
    </lineage>
</organism>
<keyword evidence="2" id="KW-1185">Reference proteome</keyword>
<name>A0A4Z2HZ58_9TELE</name>
<accession>A0A4Z2HZ58</accession>
<reference evidence="1 2" key="1">
    <citation type="submission" date="2019-03" db="EMBL/GenBank/DDBJ databases">
        <title>First draft genome of Liparis tanakae, snailfish: a comprehensive survey of snailfish specific genes.</title>
        <authorList>
            <person name="Kim W."/>
            <person name="Song I."/>
            <person name="Jeong J.-H."/>
            <person name="Kim D."/>
            <person name="Kim S."/>
            <person name="Ryu S."/>
            <person name="Song J.Y."/>
            <person name="Lee S.K."/>
        </authorList>
    </citation>
    <scope>NUCLEOTIDE SEQUENCE [LARGE SCALE GENOMIC DNA]</scope>
    <source>
        <tissue evidence="1">Muscle</tissue>
    </source>
</reference>
<evidence type="ECO:0000313" key="2">
    <source>
        <dbReference type="Proteomes" id="UP000314294"/>
    </source>
</evidence>
<evidence type="ECO:0000313" key="1">
    <source>
        <dbReference type="EMBL" id="TNN71076.1"/>
    </source>
</evidence>
<dbReference type="Proteomes" id="UP000314294">
    <property type="component" value="Unassembled WGS sequence"/>
</dbReference>
<dbReference type="EMBL" id="SRLO01000155">
    <property type="protein sequence ID" value="TNN71076.1"/>
    <property type="molecule type" value="Genomic_DNA"/>
</dbReference>
<dbReference type="AlphaFoldDB" id="A0A4Z2HZ58"/>
<protein>
    <submittedName>
        <fullName evidence="1">Uncharacterized protein</fullName>
    </submittedName>
</protein>
<sequence length="67" mass="7405">MQHIFMGIWSSELVLMTKQEYSTASFSTYQCASPITAIRPRYQVICVNVDNEKLGVGVASHQGGPVE</sequence>